<evidence type="ECO:0000256" key="3">
    <source>
        <dbReference type="ARBA" id="ARBA00023134"/>
    </source>
</evidence>
<keyword evidence="3" id="KW-0342">GTP-binding</keyword>
<dbReference type="Gene3D" id="3.40.50.300">
    <property type="entry name" value="P-loop containing nucleotide triphosphate hydrolases"/>
    <property type="match status" value="1"/>
</dbReference>
<dbReference type="AlphaFoldDB" id="H2YWY9"/>
<dbReference type="eggNOG" id="KOG0393">
    <property type="taxonomic scope" value="Eukaryota"/>
</dbReference>
<evidence type="ECO:0000256" key="2">
    <source>
        <dbReference type="ARBA" id="ARBA00022741"/>
    </source>
</evidence>
<dbReference type="InterPro" id="IPR027417">
    <property type="entry name" value="P-loop_NTPase"/>
</dbReference>
<dbReference type="InterPro" id="IPR003578">
    <property type="entry name" value="Small_GTPase_Rho"/>
</dbReference>
<reference evidence="4" key="2">
    <citation type="submission" date="2025-08" db="UniProtKB">
        <authorList>
            <consortium name="Ensembl"/>
        </authorList>
    </citation>
    <scope>IDENTIFICATION</scope>
</reference>
<reference evidence="4" key="3">
    <citation type="submission" date="2025-09" db="UniProtKB">
        <authorList>
            <consortium name="Ensembl"/>
        </authorList>
    </citation>
    <scope>IDENTIFICATION</scope>
</reference>
<comment type="similarity">
    <text evidence="1">Belongs to the small GTPase superfamily. Rho family.</text>
</comment>
<dbReference type="SUPFAM" id="SSF52540">
    <property type="entry name" value="P-loop containing nucleoside triphosphate hydrolases"/>
    <property type="match status" value="1"/>
</dbReference>
<proteinExistence type="inferred from homology"/>
<dbReference type="NCBIfam" id="TIGR00231">
    <property type="entry name" value="small_GTP"/>
    <property type="match status" value="1"/>
</dbReference>
<dbReference type="HOGENOM" id="CLU_041217_21_3_1"/>
<dbReference type="OMA" id="KNARKCV"/>
<dbReference type="PRINTS" id="PR00449">
    <property type="entry name" value="RASTRNSFRMNG"/>
</dbReference>
<dbReference type="CDD" id="cd00157">
    <property type="entry name" value="Rho"/>
    <property type="match status" value="1"/>
</dbReference>
<dbReference type="PANTHER" id="PTHR24072">
    <property type="entry name" value="RHO FAMILY GTPASE"/>
    <property type="match status" value="1"/>
</dbReference>
<dbReference type="Pfam" id="PF00071">
    <property type="entry name" value="Ras"/>
    <property type="match status" value="1"/>
</dbReference>
<dbReference type="SMART" id="SM00173">
    <property type="entry name" value="RAS"/>
    <property type="match status" value="1"/>
</dbReference>
<keyword evidence="5" id="KW-1185">Reference proteome</keyword>
<dbReference type="GO" id="GO:0007264">
    <property type="term" value="P:small GTPase-mediated signal transduction"/>
    <property type="evidence" value="ECO:0007669"/>
    <property type="project" value="InterPro"/>
</dbReference>
<dbReference type="GO" id="GO:0005525">
    <property type="term" value="F:GTP binding"/>
    <property type="evidence" value="ECO:0007669"/>
    <property type="project" value="UniProtKB-KW"/>
</dbReference>
<dbReference type="GO" id="GO:0003924">
    <property type="term" value="F:GTPase activity"/>
    <property type="evidence" value="ECO:0007669"/>
    <property type="project" value="InterPro"/>
</dbReference>
<dbReference type="GeneTree" id="ENSGT00940000155158"/>
<reference evidence="5" key="1">
    <citation type="submission" date="2003-08" db="EMBL/GenBank/DDBJ databases">
        <authorList>
            <person name="Birren B."/>
            <person name="Nusbaum C."/>
            <person name="Abebe A."/>
            <person name="Abouelleil A."/>
            <person name="Adekoya E."/>
            <person name="Ait-zahra M."/>
            <person name="Allen N."/>
            <person name="Allen T."/>
            <person name="An P."/>
            <person name="Anderson M."/>
            <person name="Anderson S."/>
            <person name="Arachchi H."/>
            <person name="Armbruster J."/>
            <person name="Bachantsang P."/>
            <person name="Baldwin J."/>
            <person name="Barry A."/>
            <person name="Bayul T."/>
            <person name="Blitshsteyn B."/>
            <person name="Bloom T."/>
            <person name="Blye J."/>
            <person name="Boguslavskiy L."/>
            <person name="Borowsky M."/>
            <person name="Boukhgalter B."/>
            <person name="Brunache A."/>
            <person name="Butler J."/>
            <person name="Calixte N."/>
            <person name="Calvo S."/>
            <person name="Camarata J."/>
            <person name="Campo K."/>
            <person name="Chang J."/>
            <person name="Cheshatsang Y."/>
            <person name="Citroen M."/>
            <person name="Collymore A."/>
            <person name="Considine T."/>
            <person name="Cook A."/>
            <person name="Cooke P."/>
            <person name="Corum B."/>
            <person name="Cuomo C."/>
            <person name="David R."/>
            <person name="Dawoe T."/>
            <person name="Degray S."/>
            <person name="Dodge S."/>
            <person name="Dooley K."/>
            <person name="Dorje P."/>
            <person name="Dorjee K."/>
            <person name="Dorris L."/>
            <person name="Duffey N."/>
            <person name="Dupes A."/>
            <person name="Elkins T."/>
            <person name="Engels R."/>
            <person name="Erickson J."/>
            <person name="Farina A."/>
            <person name="Faro S."/>
            <person name="Ferreira P."/>
            <person name="Fischer H."/>
            <person name="Fitzgerald M."/>
            <person name="Foley K."/>
            <person name="Gage D."/>
            <person name="Galagan J."/>
            <person name="Gearin G."/>
            <person name="Gnerre S."/>
            <person name="Gnirke A."/>
            <person name="Goyette A."/>
            <person name="Graham J."/>
            <person name="Grandbois E."/>
            <person name="Gyaltsen K."/>
            <person name="Hafez N."/>
            <person name="Hagopian D."/>
            <person name="Hagos B."/>
            <person name="Hall J."/>
            <person name="Hatcher B."/>
            <person name="Heller A."/>
            <person name="Higgins H."/>
            <person name="Honan T."/>
            <person name="Horn A."/>
            <person name="Houde N."/>
            <person name="Hughes L."/>
            <person name="Hulme W."/>
            <person name="Husby E."/>
            <person name="Iliev I."/>
            <person name="Jaffe D."/>
            <person name="Jones C."/>
            <person name="Kamal M."/>
            <person name="Kamat A."/>
            <person name="Kamvysselis M."/>
            <person name="Karlsson E."/>
            <person name="Kells C."/>
            <person name="Kieu A."/>
            <person name="Kisner P."/>
            <person name="Kodira C."/>
            <person name="Kulbokas E."/>
            <person name="Labutti K."/>
            <person name="Lama D."/>
            <person name="Landers T."/>
            <person name="Leger J."/>
            <person name="Levine S."/>
            <person name="Lewis D."/>
            <person name="Lewis T."/>
            <person name="Lindblad-toh K."/>
            <person name="Liu X."/>
            <person name="Lokyitsang T."/>
            <person name="Lokyitsang Y."/>
            <person name="Lucien O."/>
            <person name="Lui A."/>
            <person name="Ma L.J."/>
            <person name="Mabbitt R."/>
            <person name="Macdonald J."/>
            <person name="Maclean C."/>
            <person name="Major J."/>
            <person name="Manning J."/>
            <person name="Marabella R."/>
            <person name="Maru K."/>
            <person name="Matthews C."/>
            <person name="Mauceli E."/>
            <person name="Mccarthy M."/>
            <person name="Mcdonough S."/>
            <person name="Mcghee T."/>
            <person name="Meldrim J."/>
            <person name="Meneus L."/>
            <person name="Mesirov J."/>
            <person name="Mihalev A."/>
            <person name="Mihova T."/>
            <person name="Mikkelsen T."/>
            <person name="Mlenga V."/>
            <person name="Moru K."/>
            <person name="Mozes J."/>
            <person name="Mulrain L."/>
            <person name="Munson G."/>
            <person name="Naylor J."/>
            <person name="Newes C."/>
            <person name="Nguyen C."/>
            <person name="Nguyen N."/>
            <person name="Nguyen T."/>
            <person name="Nicol R."/>
            <person name="Nielsen C."/>
            <person name="Nizzari M."/>
            <person name="Norbu C."/>
            <person name="Norbu N."/>
            <person name="O'donnell P."/>
            <person name="Okoawo O."/>
            <person name="O'leary S."/>
            <person name="Omotosho B."/>
            <person name="O'neill K."/>
            <person name="Osman S."/>
            <person name="Parker S."/>
            <person name="Perrin D."/>
            <person name="Phunkhang P."/>
            <person name="Piqani B."/>
            <person name="Purcell S."/>
            <person name="Rachupka T."/>
            <person name="Ramasamy U."/>
            <person name="Rameau R."/>
            <person name="Ray V."/>
            <person name="Raymond C."/>
            <person name="Retta R."/>
            <person name="Richardson S."/>
            <person name="Rise C."/>
            <person name="Rodriguez J."/>
            <person name="Rogers J."/>
            <person name="Rogov P."/>
            <person name="Rutman M."/>
            <person name="Schupbach R."/>
            <person name="Seaman C."/>
            <person name="Settipalli S."/>
            <person name="Sharpe T."/>
            <person name="Sheridan J."/>
            <person name="Sherpa N."/>
            <person name="Shi J."/>
            <person name="Smirnov S."/>
            <person name="Smith C."/>
            <person name="Sougnez C."/>
            <person name="Spencer B."/>
            <person name="Stalker J."/>
            <person name="Stange-thomann N."/>
            <person name="Stavropoulos S."/>
            <person name="Stetson K."/>
            <person name="Stone C."/>
            <person name="Stone S."/>
            <person name="Stubbs M."/>
            <person name="Talamas J."/>
            <person name="Tchuinga P."/>
            <person name="Tenzing P."/>
            <person name="Tesfaye S."/>
            <person name="Theodore J."/>
            <person name="Thoulutsang Y."/>
            <person name="Topham K."/>
            <person name="Towey S."/>
            <person name="Tsamla T."/>
            <person name="Tsomo N."/>
            <person name="Vallee D."/>
            <person name="Vassiliev H."/>
            <person name="Venkataraman V."/>
            <person name="Vinson J."/>
            <person name="Vo A."/>
            <person name="Wade C."/>
            <person name="Wang S."/>
            <person name="Wangchuk T."/>
            <person name="Wangdi T."/>
            <person name="Whittaker C."/>
            <person name="Wilkinson J."/>
            <person name="Wu Y."/>
            <person name="Wyman D."/>
            <person name="Yadav S."/>
            <person name="Yang S."/>
            <person name="Yang X."/>
            <person name="Yeager S."/>
            <person name="Yee E."/>
            <person name="Young G."/>
            <person name="Zainoun J."/>
            <person name="Zembeck L."/>
            <person name="Zimmer A."/>
            <person name="Zody M."/>
            <person name="Lander E."/>
        </authorList>
    </citation>
    <scope>NUCLEOTIDE SEQUENCE [LARGE SCALE GENOMIC DNA]</scope>
</reference>
<name>H2YWY9_CIOSA</name>
<evidence type="ECO:0000313" key="4">
    <source>
        <dbReference type="Ensembl" id="ENSCSAVP00000009850.1"/>
    </source>
</evidence>
<dbReference type="PROSITE" id="PS51421">
    <property type="entry name" value="RAS"/>
    <property type="match status" value="1"/>
</dbReference>
<dbReference type="FunFam" id="3.40.50.300:FF:001179">
    <property type="entry name" value="Rho family GTPase"/>
    <property type="match status" value="1"/>
</dbReference>
<dbReference type="Proteomes" id="UP000007875">
    <property type="component" value="Unassembled WGS sequence"/>
</dbReference>
<protein>
    <submittedName>
        <fullName evidence="4">Uncharacterized protein</fullName>
    </submittedName>
</protein>
<accession>H2YWY9</accession>
<dbReference type="SMART" id="SM00174">
    <property type="entry name" value="RHO"/>
    <property type="match status" value="1"/>
</dbReference>
<dbReference type="SMART" id="SM00175">
    <property type="entry name" value="RAB"/>
    <property type="match status" value="1"/>
</dbReference>
<dbReference type="STRING" id="51511.ENSCSAVP00000009850"/>
<dbReference type="Ensembl" id="ENSCSAVT00000009968.1">
    <property type="protein sequence ID" value="ENSCSAVP00000009850.1"/>
    <property type="gene ID" value="ENSCSAVG00000005787.1"/>
</dbReference>
<dbReference type="InParanoid" id="H2YWY9"/>
<dbReference type="InterPro" id="IPR001806">
    <property type="entry name" value="Small_GTPase"/>
</dbReference>
<dbReference type="PROSITE" id="PS51420">
    <property type="entry name" value="RHO"/>
    <property type="match status" value="1"/>
</dbReference>
<evidence type="ECO:0000313" key="5">
    <source>
        <dbReference type="Proteomes" id="UP000007875"/>
    </source>
</evidence>
<evidence type="ECO:0000256" key="1">
    <source>
        <dbReference type="ARBA" id="ARBA00010142"/>
    </source>
</evidence>
<dbReference type="PROSITE" id="PS51419">
    <property type="entry name" value="RAB"/>
    <property type="match status" value="1"/>
</dbReference>
<organism evidence="4 5">
    <name type="scientific">Ciona savignyi</name>
    <name type="common">Pacific transparent sea squirt</name>
    <dbReference type="NCBI Taxonomy" id="51511"/>
    <lineage>
        <taxon>Eukaryota</taxon>
        <taxon>Metazoa</taxon>
        <taxon>Chordata</taxon>
        <taxon>Tunicata</taxon>
        <taxon>Ascidiacea</taxon>
        <taxon>Phlebobranchia</taxon>
        <taxon>Cionidae</taxon>
        <taxon>Ciona</taxon>
    </lineage>
</organism>
<sequence length="192" mass="21108">MQPVKLVVVGDGAVGKTCLCITYANGVFPSDYVPTIFDNYAARSVFDGISYNLALWDTAGQEEYDRLRPLSYPRTNIFILCFSVVSPSSYSSISSKWLPEVKHHSPRTPFILVGTKQDLREDKDTLDKLSSTSSAPISYEKGLALANQIGAVKYIECSALKKSGIDNVFHEAINAVLNPTRPAKQVKKCVVL</sequence>
<dbReference type="InterPro" id="IPR005225">
    <property type="entry name" value="Small_GTP-bd"/>
</dbReference>
<keyword evidence="2" id="KW-0547">Nucleotide-binding</keyword>